<dbReference type="GO" id="GO:0016747">
    <property type="term" value="F:acyltransferase activity, transferring groups other than amino-acyl groups"/>
    <property type="evidence" value="ECO:0007669"/>
    <property type="project" value="InterPro"/>
</dbReference>
<dbReference type="SUPFAM" id="SSF55729">
    <property type="entry name" value="Acyl-CoA N-acyltransferases (Nat)"/>
    <property type="match status" value="1"/>
</dbReference>
<sequence length="248" mass="28374">MKSKEELFEAVKFVEGENSVTIEETHNLASTELVKLTDSVIEHPNYKNLKSLTILLSDSFPDEVERHLYNRNFKCHDDLLFVKNDFKNLEQTSPVFTLKSLREVTFDHFKSIWERAMKGSMNAPSLLDMGEQMRGVEKELGPGYIDTCNLAFEGERAIGVIMPHIEPGTEAEGRIFYFGLVPEARGKRKAVQLYKQGLDLLNKQFGATYSIGATSKNNKPMLRVFEETGFEITERVKVYKRSHRSLKS</sequence>
<evidence type="ECO:0000313" key="3">
    <source>
        <dbReference type="Proteomes" id="UP000287756"/>
    </source>
</evidence>
<name>A0A410MER1_9BACI</name>
<dbReference type="Proteomes" id="UP000287756">
    <property type="component" value="Chromosome"/>
</dbReference>
<dbReference type="InterPro" id="IPR000182">
    <property type="entry name" value="GNAT_dom"/>
</dbReference>
<evidence type="ECO:0000259" key="1">
    <source>
        <dbReference type="PROSITE" id="PS51186"/>
    </source>
</evidence>
<accession>A0A410MER1</accession>
<reference evidence="2 3" key="1">
    <citation type="submission" date="2018-01" db="EMBL/GenBank/DDBJ databases">
        <title>The whole genome sequencing and assembly of Halobacillus litoralis ERB031 strain.</title>
        <authorList>
            <person name="Lee S.-J."/>
            <person name="Park M.-K."/>
            <person name="Kim J.-Y."/>
            <person name="Lee Y.-J."/>
            <person name="Yi H."/>
            <person name="Bahn Y.-S."/>
            <person name="Kim J.F."/>
            <person name="Lee D.-W."/>
        </authorList>
    </citation>
    <scope>NUCLEOTIDE SEQUENCE [LARGE SCALE GENOMIC DNA]</scope>
    <source>
        <strain evidence="2 3">ERB 031</strain>
    </source>
</reference>
<dbReference type="Gene3D" id="3.40.630.30">
    <property type="match status" value="1"/>
</dbReference>
<feature type="domain" description="N-acetyltransferase" evidence="1">
    <location>
        <begin position="96"/>
        <end position="248"/>
    </location>
</feature>
<protein>
    <recommendedName>
        <fullName evidence="1">N-acetyltransferase domain-containing protein</fullName>
    </recommendedName>
</protein>
<dbReference type="PROSITE" id="PS51186">
    <property type="entry name" value="GNAT"/>
    <property type="match status" value="1"/>
</dbReference>
<dbReference type="KEGG" id="hli:HLI_13585"/>
<dbReference type="OrthoDB" id="511027at2"/>
<dbReference type="Pfam" id="PF00583">
    <property type="entry name" value="Acetyltransf_1"/>
    <property type="match status" value="1"/>
</dbReference>
<dbReference type="AlphaFoldDB" id="A0A410MER1"/>
<organism evidence="2 3">
    <name type="scientific">Halobacillus litoralis</name>
    <dbReference type="NCBI Taxonomy" id="45668"/>
    <lineage>
        <taxon>Bacteria</taxon>
        <taxon>Bacillati</taxon>
        <taxon>Bacillota</taxon>
        <taxon>Bacilli</taxon>
        <taxon>Bacillales</taxon>
        <taxon>Bacillaceae</taxon>
        <taxon>Halobacillus</taxon>
    </lineage>
</organism>
<gene>
    <name evidence="2" type="ORF">HLI_13585</name>
</gene>
<dbReference type="EMBL" id="CP026118">
    <property type="protein sequence ID" value="QAS53145.1"/>
    <property type="molecule type" value="Genomic_DNA"/>
</dbReference>
<proteinExistence type="predicted"/>
<evidence type="ECO:0000313" key="2">
    <source>
        <dbReference type="EMBL" id="QAS53145.1"/>
    </source>
</evidence>
<dbReference type="InterPro" id="IPR016181">
    <property type="entry name" value="Acyl_CoA_acyltransferase"/>
</dbReference>
<dbReference type="RefSeq" id="WP_128525422.1">
    <property type="nucleotide sequence ID" value="NZ_CP026118.1"/>
</dbReference>